<dbReference type="Proteomes" id="UP000663829">
    <property type="component" value="Unassembled WGS sequence"/>
</dbReference>
<dbReference type="AlphaFoldDB" id="A0A813R9S1"/>
<keyword evidence="3" id="KW-1185">Reference proteome</keyword>
<evidence type="ECO:0000313" key="2">
    <source>
        <dbReference type="EMBL" id="CAF3562024.1"/>
    </source>
</evidence>
<sequence length="130" mass="14624">MTVQLMACNRGLLDIPLQYYLERLDLWTNDITELDIQTIEVSDEILLKHTFVILGGLELRVERQNQTDNDQWRREEVGSMGEGDLDIERLTVAPATVAPATVAPATVAPATFAPRALAPQRQLLHRHLLP</sequence>
<evidence type="ECO:0000313" key="3">
    <source>
        <dbReference type="Proteomes" id="UP000663829"/>
    </source>
</evidence>
<dbReference type="EMBL" id="CAJNOQ010000259">
    <property type="protein sequence ID" value="CAF0779066.1"/>
    <property type="molecule type" value="Genomic_DNA"/>
</dbReference>
<organism evidence="1 3">
    <name type="scientific">Didymodactylos carnosus</name>
    <dbReference type="NCBI Taxonomy" id="1234261"/>
    <lineage>
        <taxon>Eukaryota</taxon>
        <taxon>Metazoa</taxon>
        <taxon>Spiralia</taxon>
        <taxon>Gnathifera</taxon>
        <taxon>Rotifera</taxon>
        <taxon>Eurotatoria</taxon>
        <taxon>Bdelloidea</taxon>
        <taxon>Philodinida</taxon>
        <taxon>Philodinidae</taxon>
        <taxon>Didymodactylos</taxon>
    </lineage>
</organism>
<dbReference type="Proteomes" id="UP000681722">
    <property type="component" value="Unassembled WGS sequence"/>
</dbReference>
<gene>
    <name evidence="1" type="ORF">GPM918_LOCUS2359</name>
    <name evidence="2" type="ORF">SRO942_LOCUS2359</name>
</gene>
<reference evidence="1" key="1">
    <citation type="submission" date="2021-02" db="EMBL/GenBank/DDBJ databases">
        <authorList>
            <person name="Nowell W R."/>
        </authorList>
    </citation>
    <scope>NUCLEOTIDE SEQUENCE</scope>
</reference>
<dbReference type="EMBL" id="CAJOBC010000259">
    <property type="protein sequence ID" value="CAF3562024.1"/>
    <property type="molecule type" value="Genomic_DNA"/>
</dbReference>
<dbReference type="OrthoDB" id="10046838at2759"/>
<evidence type="ECO:0000313" key="1">
    <source>
        <dbReference type="EMBL" id="CAF0779066.1"/>
    </source>
</evidence>
<protein>
    <submittedName>
        <fullName evidence="1">Uncharacterized protein</fullName>
    </submittedName>
</protein>
<name>A0A813R9S1_9BILA</name>
<proteinExistence type="predicted"/>
<accession>A0A813R9S1</accession>
<comment type="caution">
    <text evidence="1">The sequence shown here is derived from an EMBL/GenBank/DDBJ whole genome shotgun (WGS) entry which is preliminary data.</text>
</comment>